<organism evidence="1 2">
    <name type="scientific">Treponema pedis str. T A4</name>
    <dbReference type="NCBI Taxonomy" id="1291379"/>
    <lineage>
        <taxon>Bacteria</taxon>
        <taxon>Pseudomonadati</taxon>
        <taxon>Spirochaetota</taxon>
        <taxon>Spirochaetia</taxon>
        <taxon>Spirochaetales</taxon>
        <taxon>Treponemataceae</taxon>
        <taxon>Treponema</taxon>
    </lineage>
</organism>
<dbReference type="EMBL" id="CP004120">
    <property type="protein sequence ID" value="AGT44393.1"/>
    <property type="molecule type" value="Genomic_DNA"/>
</dbReference>
<gene>
    <name evidence="1" type="ORF">TPE_1919</name>
</gene>
<dbReference type="GeneID" id="301090410"/>
<dbReference type="AlphaFoldDB" id="S6A0W0"/>
<name>S6A0W0_9SPIR</name>
<dbReference type="HOGENOM" id="CLU_894125_0_0_12"/>
<reference evidence="1 2" key="1">
    <citation type="journal article" date="2013" name="PLoS ONE">
        <title>Genome-Wide Relatedness of Treponema pedis, from Gingiva and Necrotic Skin Lesions of Pigs, with the Human Oral Pathogen Treponema denticola.</title>
        <authorList>
            <person name="Svartstrom O."/>
            <person name="Mushtaq M."/>
            <person name="Pringle M."/>
            <person name="Segerman B."/>
        </authorList>
    </citation>
    <scope>NUCLEOTIDE SEQUENCE [LARGE SCALE GENOMIC DNA]</scope>
    <source>
        <strain evidence="1">T A4</strain>
    </source>
</reference>
<dbReference type="STRING" id="1291379.TPE_1919"/>
<dbReference type="OrthoDB" id="362503at2"/>
<keyword evidence="2" id="KW-1185">Reference proteome</keyword>
<dbReference type="RefSeq" id="WP_020965691.1">
    <property type="nucleotide sequence ID" value="NC_022097.1"/>
</dbReference>
<dbReference type="Proteomes" id="UP000015620">
    <property type="component" value="Chromosome"/>
</dbReference>
<evidence type="ECO:0000313" key="2">
    <source>
        <dbReference type="Proteomes" id="UP000015620"/>
    </source>
</evidence>
<protein>
    <submittedName>
        <fullName evidence="1">Uncharacterized protein</fullName>
    </submittedName>
</protein>
<proteinExistence type="predicted"/>
<accession>S6A0W0</accession>
<dbReference type="KEGG" id="tped:TPE_1919"/>
<evidence type="ECO:0000313" key="1">
    <source>
        <dbReference type="EMBL" id="AGT44393.1"/>
    </source>
</evidence>
<dbReference type="PATRIC" id="fig|1291379.3.peg.1892"/>
<sequence>MGLRLLAEAVIKNKPPLIDETNKGELFFKAEKYFSNFLSSIKIEKGGFLIKNEEDFYELCFPSGLDITTFHRCVIPAETFEPALTSLTEWTALKSGNFSSLRNFFSSQEYISITDIHIFPLEAEKAFLFLLKSQKDVSREEFNFTADTNNLILQYNKYKNIFKTAKPVYPFQYGKNAVTLKVKAALNADNFACLTTFSFTELFPDTVKLQSDVSVLKLYYSVINKILQIIGRSNISVLKTNRTLALCLFSAQKLPQDIYVDKIKSAIYPIYGKDFCDRIIIEYSGFSKDVKTVMNFLEENTQQ</sequence>